<name>A0A5A7P5D2_STRAF</name>
<evidence type="ECO:0000256" key="4">
    <source>
        <dbReference type="ARBA" id="ARBA00022656"/>
    </source>
</evidence>
<dbReference type="Pfam" id="PF00161">
    <property type="entry name" value="RIP"/>
    <property type="match status" value="1"/>
</dbReference>
<accession>A0A5A7P5D2</accession>
<evidence type="ECO:0000313" key="12">
    <source>
        <dbReference type="Proteomes" id="UP000325081"/>
    </source>
</evidence>
<dbReference type="Gene3D" id="3.40.420.10">
    <property type="entry name" value="Ricin (A subunit), domain 1"/>
    <property type="match status" value="1"/>
</dbReference>
<protein>
    <recommendedName>
        <fullName evidence="3">rRNA N-glycosylase</fullName>
        <ecNumber evidence="3">3.2.2.22</ecNumber>
    </recommendedName>
    <alternativeName>
        <fullName evidence="8">rRNA N-glycosidase</fullName>
    </alternativeName>
</protein>
<dbReference type="GO" id="GO:0090729">
    <property type="term" value="F:toxin activity"/>
    <property type="evidence" value="ECO:0007669"/>
    <property type="project" value="UniProtKB-KW"/>
</dbReference>
<dbReference type="GO" id="GO:0006952">
    <property type="term" value="P:defense response"/>
    <property type="evidence" value="ECO:0007669"/>
    <property type="project" value="UniProtKB-KW"/>
</dbReference>
<dbReference type="EC" id="3.2.2.22" evidence="3"/>
<evidence type="ECO:0000256" key="2">
    <source>
        <dbReference type="ARBA" id="ARBA00008544"/>
    </source>
</evidence>
<feature type="domain" description="DUF6598" evidence="10">
    <location>
        <begin position="299"/>
        <end position="553"/>
    </location>
</feature>
<evidence type="ECO:0000256" key="3">
    <source>
        <dbReference type="ARBA" id="ARBA00012001"/>
    </source>
</evidence>
<dbReference type="EMBL" id="BKCP01002224">
    <property type="protein sequence ID" value="GER27784.1"/>
    <property type="molecule type" value="Genomic_DNA"/>
</dbReference>
<keyword evidence="6 9" id="KW-0611">Plant defense</keyword>
<organism evidence="11 12">
    <name type="scientific">Striga asiatica</name>
    <name type="common">Asiatic witchweed</name>
    <name type="synonym">Buchnera asiatica</name>
    <dbReference type="NCBI Taxonomy" id="4170"/>
    <lineage>
        <taxon>Eukaryota</taxon>
        <taxon>Viridiplantae</taxon>
        <taxon>Streptophyta</taxon>
        <taxon>Embryophyta</taxon>
        <taxon>Tracheophyta</taxon>
        <taxon>Spermatophyta</taxon>
        <taxon>Magnoliopsida</taxon>
        <taxon>eudicotyledons</taxon>
        <taxon>Gunneridae</taxon>
        <taxon>Pentapetalae</taxon>
        <taxon>asterids</taxon>
        <taxon>lamiids</taxon>
        <taxon>Lamiales</taxon>
        <taxon>Orobanchaceae</taxon>
        <taxon>Buchnereae</taxon>
        <taxon>Striga</taxon>
    </lineage>
</organism>
<gene>
    <name evidence="11" type="ORF">STAS_03521</name>
</gene>
<evidence type="ECO:0000256" key="5">
    <source>
        <dbReference type="ARBA" id="ARBA00022801"/>
    </source>
</evidence>
<evidence type="ECO:0000256" key="6">
    <source>
        <dbReference type="ARBA" id="ARBA00022821"/>
    </source>
</evidence>
<comment type="similarity">
    <text evidence="2">Belongs to the ribosome-inactivating protein family. Type 1 RIP subfamily.</text>
</comment>
<dbReference type="GO" id="GO:0017148">
    <property type="term" value="P:negative regulation of translation"/>
    <property type="evidence" value="ECO:0007669"/>
    <property type="project" value="UniProtKB-KW"/>
</dbReference>
<dbReference type="PANTHER" id="PTHR33453:SF9">
    <property type="entry name" value="ALBUMIN B-32"/>
    <property type="match status" value="1"/>
</dbReference>
<dbReference type="InterPro" id="IPR036041">
    <property type="entry name" value="Ribosome-inact_prot_sf"/>
</dbReference>
<keyword evidence="5 9" id="KW-0378">Hydrolase</keyword>
<keyword evidence="4 9" id="KW-0800">Toxin</keyword>
<dbReference type="AlphaFoldDB" id="A0A5A7P5D2"/>
<evidence type="ECO:0000256" key="7">
    <source>
        <dbReference type="ARBA" id="ARBA00023193"/>
    </source>
</evidence>
<dbReference type="InterPro" id="IPR046533">
    <property type="entry name" value="DUF6598"/>
</dbReference>
<evidence type="ECO:0000256" key="8">
    <source>
        <dbReference type="ARBA" id="ARBA00030788"/>
    </source>
</evidence>
<comment type="caution">
    <text evidence="11">The sequence shown here is derived from an EMBL/GenBank/DDBJ whole genome shotgun (WGS) entry which is preliminary data.</text>
</comment>
<dbReference type="PANTHER" id="PTHR33453">
    <property type="match status" value="1"/>
</dbReference>
<proteinExistence type="inferred from homology"/>
<dbReference type="GO" id="GO:0030598">
    <property type="term" value="F:rRNA N-glycosylase activity"/>
    <property type="evidence" value="ECO:0007669"/>
    <property type="project" value="UniProtKB-EC"/>
</dbReference>
<evidence type="ECO:0000256" key="1">
    <source>
        <dbReference type="ARBA" id="ARBA00000237"/>
    </source>
</evidence>
<evidence type="ECO:0000259" key="10">
    <source>
        <dbReference type="Pfam" id="PF20241"/>
    </source>
</evidence>
<dbReference type="InterPro" id="IPR016138">
    <property type="entry name" value="Ribosome_inactivat_prot_sub1"/>
</dbReference>
<dbReference type="Proteomes" id="UP000325081">
    <property type="component" value="Unassembled WGS sequence"/>
</dbReference>
<dbReference type="InterPro" id="IPR001574">
    <property type="entry name" value="Ribosome_inactivat_prot"/>
</dbReference>
<evidence type="ECO:0000313" key="11">
    <source>
        <dbReference type="EMBL" id="GER27784.1"/>
    </source>
</evidence>
<dbReference type="PRINTS" id="PR00396">
    <property type="entry name" value="SHIGARICIN"/>
</dbReference>
<comment type="catalytic activity">
    <reaction evidence="1 9">
        <text>Endohydrolysis of the N-glycosidic bond at one specific adenosine on the 28S rRNA.</text>
        <dbReference type="EC" id="3.2.2.22"/>
    </reaction>
</comment>
<keyword evidence="7 9" id="KW-0652">Protein synthesis inhibitor</keyword>
<dbReference type="SUPFAM" id="SSF56371">
    <property type="entry name" value="Ribosome inactivating proteins (RIP)"/>
    <property type="match status" value="1"/>
</dbReference>
<keyword evidence="12" id="KW-1185">Reference proteome</keyword>
<dbReference type="InterPro" id="IPR017989">
    <property type="entry name" value="Ribosome_inactivat_1/2"/>
</dbReference>
<dbReference type="OrthoDB" id="1602268at2759"/>
<sequence>MSGNRRPRFTLEIDGKVDPHADNTDDYEAFIRRLRHRLGERFSRNVPALAVQSNPPPGFADVIIQVDTVRVRFRLRNDNLYLIGFERRNKDWYEFEGSSLIGGSKNVGFGCSYVSLSQAGPGIVETNIGRSYLETAIVNLDNTNDDDKDAKQTRAISLTVVIFMICEAARFAPVLAHMTRLSQGTSNESSKIPNWMLNLVRSWGNLCGFLWRLDADPEANPPAERFMLPENDRIDLPPGVQPDITQVQNIQHIVQVVALLLGLCYTQPPKTMSLASAVLLNNNNNDNNNTDKCFVGMPMLQLFSIEIKGSVGSNHTYDAIFGTITINNGLSTRTVYNRTKDKPEPLSTTNIYPNMPLDKPLAAFLETQIVLNLLLRFNDELIFTQTDNNSYRVDDEGLIIHSNNYNSYSSRLAHQGTLVSHTILWDAFNLGTPYDRLISVPLQGGASGSATVTARYAVMRDAMAATVFVNLAEASDSTSQVYGQIYAHYGDWGDADARIWLFDSPSRDYASVQTHANIPLLQSTVAVPLTATNLKITARLYDHNTIWSDELLVDQTFVFPIPHAFTGSTTLNGDKHRNNMVKIQVTWSSGL</sequence>
<reference evidence="12" key="1">
    <citation type="journal article" date="2019" name="Curr. Biol.">
        <title>Genome Sequence of Striga asiatica Provides Insight into the Evolution of Plant Parasitism.</title>
        <authorList>
            <person name="Yoshida S."/>
            <person name="Kim S."/>
            <person name="Wafula E.K."/>
            <person name="Tanskanen J."/>
            <person name="Kim Y.M."/>
            <person name="Honaas L."/>
            <person name="Yang Z."/>
            <person name="Spallek T."/>
            <person name="Conn C.E."/>
            <person name="Ichihashi Y."/>
            <person name="Cheong K."/>
            <person name="Cui S."/>
            <person name="Der J.P."/>
            <person name="Gundlach H."/>
            <person name="Jiao Y."/>
            <person name="Hori C."/>
            <person name="Ishida J.K."/>
            <person name="Kasahara H."/>
            <person name="Kiba T."/>
            <person name="Kim M.S."/>
            <person name="Koo N."/>
            <person name="Laohavisit A."/>
            <person name="Lee Y.H."/>
            <person name="Lumba S."/>
            <person name="McCourt P."/>
            <person name="Mortimer J.C."/>
            <person name="Mutuku J.M."/>
            <person name="Nomura T."/>
            <person name="Sasaki-Sekimoto Y."/>
            <person name="Seto Y."/>
            <person name="Wang Y."/>
            <person name="Wakatake T."/>
            <person name="Sakakibara H."/>
            <person name="Demura T."/>
            <person name="Yamaguchi S."/>
            <person name="Yoneyama K."/>
            <person name="Manabe R.I."/>
            <person name="Nelson D.C."/>
            <person name="Schulman A.H."/>
            <person name="Timko M.P."/>
            <person name="dePamphilis C.W."/>
            <person name="Choi D."/>
            <person name="Shirasu K."/>
        </authorList>
    </citation>
    <scope>NUCLEOTIDE SEQUENCE [LARGE SCALE GENOMIC DNA]</scope>
    <source>
        <strain evidence="12">cv. UVA1</strain>
    </source>
</reference>
<keyword evidence="11" id="KW-0326">Glycosidase</keyword>
<dbReference type="Pfam" id="PF20241">
    <property type="entry name" value="DUF6598"/>
    <property type="match status" value="1"/>
</dbReference>
<evidence type="ECO:0000256" key="9">
    <source>
        <dbReference type="RuleBase" id="RU004915"/>
    </source>
</evidence>